<dbReference type="OrthoDB" id="9806017at2"/>
<dbReference type="SUPFAM" id="SSF159127">
    <property type="entry name" value="HupF/HypC-like"/>
    <property type="match status" value="1"/>
</dbReference>
<evidence type="ECO:0000313" key="2">
    <source>
        <dbReference type="EMBL" id="OCL27741.1"/>
    </source>
</evidence>
<dbReference type="FunFam" id="2.30.30.140:FF:000022">
    <property type="entry name" value="Hydrogenase assembly chaperone HybG"/>
    <property type="match status" value="1"/>
</dbReference>
<dbReference type="InterPro" id="IPR001109">
    <property type="entry name" value="Hydrogenase_HupF/HypC"/>
</dbReference>
<dbReference type="NCBIfam" id="TIGR00074">
    <property type="entry name" value="hypC_hupF"/>
    <property type="match status" value="1"/>
</dbReference>
<gene>
    <name evidence="2" type="ORF">U472_04100</name>
</gene>
<reference evidence="2 3" key="2">
    <citation type="submission" date="2016-08" db="EMBL/GenBank/DDBJ databases">
        <title>Orenia metallireducens sp. nov. strain Z6, a Novel Metal-reducing Firmicute from the Deep Subsurface.</title>
        <authorList>
            <person name="Maxim B.I."/>
            <person name="Kenneth K."/>
            <person name="Flynn T.M."/>
            <person name="Oloughlin E.J."/>
            <person name="Locke R.A."/>
            <person name="Weber J.R."/>
            <person name="Egan S.M."/>
            <person name="Mackie R.I."/>
            <person name="Cann I.K."/>
        </authorList>
    </citation>
    <scope>NUCLEOTIDE SEQUENCE [LARGE SCALE GENOMIC DNA]</scope>
    <source>
        <strain evidence="2 3">Z6</strain>
    </source>
</reference>
<keyword evidence="3" id="KW-1185">Reference proteome</keyword>
<reference evidence="3" key="1">
    <citation type="submission" date="2016-07" db="EMBL/GenBank/DDBJ databases">
        <authorList>
            <person name="Florea S."/>
            <person name="Webb J.S."/>
            <person name="Jaromczyk J."/>
            <person name="Schardl C.L."/>
        </authorList>
    </citation>
    <scope>NUCLEOTIDE SEQUENCE [LARGE SCALE GENOMIC DNA]</scope>
    <source>
        <strain evidence="3">Z6</strain>
    </source>
</reference>
<dbReference type="GO" id="GO:0005506">
    <property type="term" value="F:iron ion binding"/>
    <property type="evidence" value="ECO:0007669"/>
    <property type="project" value="TreeGrafter"/>
</dbReference>
<organism evidence="2 3">
    <name type="scientific">Orenia metallireducens</name>
    <dbReference type="NCBI Taxonomy" id="1413210"/>
    <lineage>
        <taxon>Bacteria</taxon>
        <taxon>Bacillati</taxon>
        <taxon>Bacillota</taxon>
        <taxon>Clostridia</taxon>
        <taxon>Halanaerobiales</taxon>
        <taxon>Halobacteroidaceae</taxon>
        <taxon>Orenia</taxon>
    </lineage>
</organism>
<evidence type="ECO:0000313" key="3">
    <source>
        <dbReference type="Proteomes" id="UP000093514"/>
    </source>
</evidence>
<dbReference type="Proteomes" id="UP000093514">
    <property type="component" value="Unassembled WGS sequence"/>
</dbReference>
<name>A0A1C0ABK3_9FIRM</name>
<sequence length="72" mass="7944">MCVAVPVEVIEVSDSEATVDFGGVKKQVNILLVPDVEVGDYVLLHSGCAMQKLDKEEAEKTLELFRELAEHE</sequence>
<dbReference type="PANTHER" id="PTHR35177:SF2">
    <property type="entry name" value="HYDROGENASE MATURATION FACTOR HYBG"/>
    <property type="match status" value="1"/>
</dbReference>
<protein>
    <submittedName>
        <fullName evidence="2">Hydrogenase assembly protein HupF</fullName>
    </submittedName>
</protein>
<dbReference type="GO" id="GO:0051604">
    <property type="term" value="P:protein maturation"/>
    <property type="evidence" value="ECO:0007669"/>
    <property type="project" value="TreeGrafter"/>
</dbReference>
<comment type="similarity">
    <text evidence="1">Belongs to the HupF/HypC family.</text>
</comment>
<dbReference type="PANTHER" id="PTHR35177">
    <property type="entry name" value="HYDROGENASE MATURATION FACTOR HYBG"/>
    <property type="match status" value="1"/>
</dbReference>
<dbReference type="GO" id="GO:1902670">
    <property type="term" value="F:carbon dioxide binding"/>
    <property type="evidence" value="ECO:0007669"/>
    <property type="project" value="TreeGrafter"/>
</dbReference>
<dbReference type="Gene3D" id="2.30.30.140">
    <property type="match status" value="1"/>
</dbReference>
<dbReference type="PRINTS" id="PR00445">
    <property type="entry name" value="HUPFHYPC"/>
</dbReference>
<evidence type="ECO:0000256" key="1">
    <source>
        <dbReference type="ARBA" id="ARBA00006018"/>
    </source>
</evidence>
<dbReference type="RefSeq" id="WP_068715787.1">
    <property type="nucleotide sequence ID" value="NZ_LWDV01000007.1"/>
</dbReference>
<comment type="caution">
    <text evidence="2">The sequence shown here is derived from an EMBL/GenBank/DDBJ whole genome shotgun (WGS) entry which is preliminary data.</text>
</comment>
<proteinExistence type="inferred from homology"/>
<dbReference type="AlphaFoldDB" id="A0A1C0ABK3"/>
<dbReference type="Pfam" id="PF01455">
    <property type="entry name" value="HupF_HypC"/>
    <property type="match status" value="1"/>
</dbReference>
<dbReference type="EMBL" id="LWDV01000007">
    <property type="protein sequence ID" value="OCL27741.1"/>
    <property type="molecule type" value="Genomic_DNA"/>
</dbReference>
<accession>A0A1C0ABK3</accession>